<feature type="transmembrane region" description="Helical" evidence="1">
    <location>
        <begin position="34"/>
        <end position="57"/>
    </location>
</feature>
<evidence type="ECO:0000256" key="1">
    <source>
        <dbReference type="SAM" id="Phobius"/>
    </source>
</evidence>
<comment type="caution">
    <text evidence="2">The sequence shown here is derived from an EMBL/GenBank/DDBJ whole genome shotgun (WGS) entry which is preliminary data.</text>
</comment>
<keyword evidence="1" id="KW-0812">Transmembrane</keyword>
<protein>
    <submittedName>
        <fullName evidence="2">Uncharacterized protein</fullName>
    </submittedName>
</protein>
<dbReference type="Proteomes" id="UP000627446">
    <property type="component" value="Unassembled WGS sequence"/>
</dbReference>
<gene>
    <name evidence="2" type="ORF">H8K36_11175</name>
</gene>
<dbReference type="AlphaFoldDB" id="A0A923KLK2"/>
<dbReference type="EMBL" id="JACOFZ010000003">
    <property type="protein sequence ID" value="MBC3881940.1"/>
    <property type="molecule type" value="Genomic_DNA"/>
</dbReference>
<accession>A0A923KLK2</accession>
<evidence type="ECO:0000313" key="3">
    <source>
        <dbReference type="Proteomes" id="UP000627446"/>
    </source>
</evidence>
<sequence length="92" mass="9646">MKITPTPISAAIAGAFTGIVMPLLWSHFGNDTMSLVVAFLLVVVLPAHAFVVGFSYSQTANARTLDTALIKRVGAWLGAVAIAMSIAQAFRA</sequence>
<keyword evidence="1" id="KW-0472">Membrane</keyword>
<feature type="transmembrane region" description="Helical" evidence="1">
    <location>
        <begin position="69"/>
        <end position="90"/>
    </location>
</feature>
<proteinExistence type="predicted"/>
<dbReference type="RefSeq" id="WP_186916404.1">
    <property type="nucleotide sequence ID" value="NZ_JACOFZ010000003.1"/>
</dbReference>
<feature type="transmembrane region" description="Helical" evidence="1">
    <location>
        <begin position="7"/>
        <end position="28"/>
    </location>
</feature>
<evidence type="ECO:0000313" key="2">
    <source>
        <dbReference type="EMBL" id="MBC3881940.1"/>
    </source>
</evidence>
<reference evidence="2" key="1">
    <citation type="submission" date="2020-08" db="EMBL/GenBank/DDBJ databases">
        <title>Novel species isolated from subtropical streams in China.</title>
        <authorList>
            <person name="Lu H."/>
        </authorList>
    </citation>
    <scope>NUCLEOTIDE SEQUENCE</scope>
    <source>
        <strain evidence="2">LX22W</strain>
    </source>
</reference>
<name>A0A923KLK2_9BURK</name>
<organism evidence="2 3">
    <name type="scientific">Undibacterium nitidum</name>
    <dbReference type="NCBI Taxonomy" id="2762298"/>
    <lineage>
        <taxon>Bacteria</taxon>
        <taxon>Pseudomonadati</taxon>
        <taxon>Pseudomonadota</taxon>
        <taxon>Betaproteobacteria</taxon>
        <taxon>Burkholderiales</taxon>
        <taxon>Oxalobacteraceae</taxon>
        <taxon>Undibacterium</taxon>
    </lineage>
</organism>
<keyword evidence="3" id="KW-1185">Reference proteome</keyword>
<keyword evidence="1" id="KW-1133">Transmembrane helix</keyword>